<reference evidence="5" key="1">
    <citation type="submission" date="2023-11" db="UniProtKB">
        <authorList>
            <consortium name="WormBaseParasite"/>
        </authorList>
    </citation>
    <scope>IDENTIFICATION</scope>
</reference>
<evidence type="ECO:0008006" key="6">
    <source>
        <dbReference type="Google" id="ProtNLM"/>
    </source>
</evidence>
<evidence type="ECO:0000256" key="1">
    <source>
        <dbReference type="ARBA" id="ARBA00004123"/>
    </source>
</evidence>
<dbReference type="InterPro" id="IPR029321">
    <property type="entry name" value="INTS2"/>
</dbReference>
<dbReference type="PRINTS" id="PR02105">
    <property type="entry name" value="INTSUBUNIT2"/>
</dbReference>
<dbReference type="Proteomes" id="UP000050790">
    <property type="component" value="Unassembled WGS sequence"/>
</dbReference>
<evidence type="ECO:0000313" key="4">
    <source>
        <dbReference type="Proteomes" id="UP000050790"/>
    </source>
</evidence>
<dbReference type="Pfam" id="PF14750">
    <property type="entry name" value="INTS2"/>
    <property type="match status" value="3"/>
</dbReference>
<evidence type="ECO:0000256" key="3">
    <source>
        <dbReference type="ARBA" id="ARBA00023242"/>
    </source>
</evidence>
<dbReference type="WBParaSite" id="SMRG1_71800.2">
    <property type="protein sequence ID" value="SMRG1_71800.2"/>
    <property type="gene ID" value="SMRG1_71800"/>
</dbReference>
<evidence type="ECO:0000313" key="5">
    <source>
        <dbReference type="WBParaSite" id="SMRG1_71800.2"/>
    </source>
</evidence>
<dbReference type="InterPro" id="IPR026236">
    <property type="entry name" value="Int2_metazoa"/>
</dbReference>
<organism evidence="4 5">
    <name type="scientific">Schistosoma margrebowiei</name>
    <dbReference type="NCBI Taxonomy" id="48269"/>
    <lineage>
        <taxon>Eukaryota</taxon>
        <taxon>Metazoa</taxon>
        <taxon>Spiralia</taxon>
        <taxon>Lophotrochozoa</taxon>
        <taxon>Platyhelminthes</taxon>
        <taxon>Trematoda</taxon>
        <taxon>Digenea</taxon>
        <taxon>Strigeidida</taxon>
        <taxon>Schistosomatoidea</taxon>
        <taxon>Schistosomatidae</taxon>
        <taxon>Schistosoma</taxon>
    </lineage>
</organism>
<keyword evidence="3" id="KW-0539">Nucleus</keyword>
<accession>A0AA85ABF3</accession>
<dbReference type="PANTHER" id="PTHR28608">
    <property type="entry name" value="INTEGRATOR COMPLEX SUBUNIT 2"/>
    <property type="match status" value="1"/>
</dbReference>
<evidence type="ECO:0000256" key="2">
    <source>
        <dbReference type="ARBA" id="ARBA00006705"/>
    </source>
</evidence>
<dbReference type="GO" id="GO:0032039">
    <property type="term" value="C:integrator complex"/>
    <property type="evidence" value="ECO:0007669"/>
    <property type="project" value="InterPro"/>
</dbReference>
<comment type="similarity">
    <text evidence="2">Belongs to the Integrator subunit 2 family.</text>
</comment>
<protein>
    <recommendedName>
        <fullName evidence="6">Integrator complex subunit 2</fullName>
    </recommendedName>
</protein>
<dbReference type="GO" id="GO:0034472">
    <property type="term" value="P:snRNA 3'-end processing"/>
    <property type="evidence" value="ECO:0007669"/>
    <property type="project" value="TreeGrafter"/>
</dbReference>
<proteinExistence type="inferred from homology"/>
<comment type="subcellular location">
    <subcellularLocation>
        <location evidence="1">Nucleus</location>
    </subcellularLocation>
</comment>
<sequence>MLFEKSLTCDFDDIKSEEVLILSPVLYQSGDLMQCISKVSMTHNLRHLLGNLINTLNSLRSLKIPILWEETCTEYSLSSIPSFPSLALSYESQNALGKLKTLMLLIIHLCNDKPDPKCSLESCCELMEAEALETEVFIILCFIFHGLSNYHLVGKFFCGYLAHCNTVNHSILLKLAVNLPSDWWSIVHELWKLGKSLTTKSCCQGDNLHDKDGIQHIPHSKSDIGAHLNPFSLSYRIQTVLFYLVKLNPHDAVTIVENCITTRQFPGLVLDLLFGLINKEGYTLNFLKRILLDSGQDIRSWMSNFLKLPSSSWYLDKLSHHFVKITSCLIPRDSAIPLDDNMILTALTLLRVLAAFRGFINYNFPPELSQKLLILLTHRTVVSERGLQYISYSLAFLIGLRSSLATGISSDTNGVMHNNSRVPANTTDIENTIVTWLQRLIDEQDIFNSLTQSSSSSYLRNCNQFSKTTSYIEPLLLLAILFHTNQPGPITELISTLLGLRIPSLGRTINGWRKLFFQTVFTENMIANQVARIPITPKLSRHLVGHLPTQCMLQLLKSHAFAKNKLHTKKWIIGQIRESVRPIHPLLPELLEAHITHSFTSNSNNSSSLNSDIPSIIGTTTSSSISSSTITTNPTASTAYINLSLISEQELINEFTNSKSSNLIQFCAPGIHLQSKINHKSVNRLYISTTEQDFTPQLLFLYYAFFVFDYQFNLRLTSNRHRLPNEPSCVYSNKLWDIIPITYLLRYARAHLSDYRSLYPKLLQLVTNHFPHLTMGEMMIQDELLLDSIWRSEHEPIRVLCINKAEMNLSPGNNTTTIVTSRVMTNQTNFVYQQSNYPLPFREEQLNQAFEQVISKLSISIEQPTTLNNLFETCPLWKNLIYMINQLIQSIEIFGLDCLLNFGPILAEQCPRLLLLQGNGGFLSVNRKFVHSMELLWRRLHLIMPRRLELITMNRIRSSNNDPPTTYTSSAMTTSIGTTNPLDLFIEASNLISSRRKPLYSLDLCTDPVENVMSEVDRKVFRCPSLLRLFLRILESSLLASRSYWAHRLVDRVQSVRGTTTNSTVYNTQSTTSMPATMMMLSSKNGGTPLSGSPIPSTNADLLNQDTSSSTTNYPKFIGSSKLITTDSGQQQQQQQVNSISTVALTTSSITTSPTSTSVNTTVSTSNTLSSAQIFNESNTNISPQSVVPINNEECERLCTNMLLTQDSTIIQLLLEYCLPTEDEKKLESEISILREIRITICTFIHSLFIAQPVLAEIIVWQTYPRALIPISAQAIPSLHICLDTVIDVFRMSGDYAKMVFCLDLVSHLAQHYNIQATLDRAAFMIDSLYHFLTVVVSVEERSSLLYECLSSLLRLGSAFPNLAPIIARLLLSVGLMISSTLSDDSRSYMLCQLETLRAKSYSENNQIDNQLMTELTLNERNQICLLQIISVLDKLVFQCSAQRHLYYSPRLI</sequence>
<name>A0AA85ABF3_9TREM</name>
<dbReference type="PANTHER" id="PTHR28608:SF1">
    <property type="entry name" value="INTEGRATOR COMPLEX SUBUNIT 2"/>
    <property type="match status" value="1"/>
</dbReference>